<keyword evidence="2" id="KW-1185">Reference proteome</keyword>
<dbReference type="Proteomes" id="UP001160148">
    <property type="component" value="Unassembled WGS sequence"/>
</dbReference>
<protein>
    <submittedName>
        <fullName evidence="1">Uncharacterized protein</fullName>
    </submittedName>
</protein>
<dbReference type="SUPFAM" id="SSF54001">
    <property type="entry name" value="Cysteine proteinases"/>
    <property type="match status" value="1"/>
</dbReference>
<evidence type="ECO:0000313" key="2">
    <source>
        <dbReference type="Proteomes" id="UP001160148"/>
    </source>
</evidence>
<proteinExistence type="predicted"/>
<sequence length="277" mass="31038">MISNTCSVDSILSILATSAADSSSYRKYLYNLKETNLTASIALQMITEKKVKQIYYNRALLLLQFFSSKVQTLVGGFKLIDTTNTAASMVNKIMDEMPSFVKTSVCNNNFCSVPMLEVKSTQLSLNVYDGQINLSRDLLAYIEISEENCSFCVNKRSVTVAATEHIMIELNSIPSDLELSTSTGNIEIVPLHLIKQNFTQPIKAKLDNLEKFLTVGDKTYKLRGVVSFFGGERRGLRNAMGHYTASAFRGNHKWETYDDMKKKVENARASTTNDEEL</sequence>
<comment type="caution">
    <text evidence="1">The sequence shown here is derived from an EMBL/GenBank/DDBJ whole genome shotgun (WGS) entry which is preliminary data.</text>
</comment>
<dbReference type="InterPro" id="IPR038765">
    <property type="entry name" value="Papain-like_cys_pep_sf"/>
</dbReference>
<name>A0AAV0YAI5_9HEMI</name>
<dbReference type="AlphaFoldDB" id="A0AAV0YAI5"/>
<organism evidence="1 2">
    <name type="scientific">Macrosiphum euphorbiae</name>
    <name type="common">potato aphid</name>
    <dbReference type="NCBI Taxonomy" id="13131"/>
    <lineage>
        <taxon>Eukaryota</taxon>
        <taxon>Metazoa</taxon>
        <taxon>Ecdysozoa</taxon>
        <taxon>Arthropoda</taxon>
        <taxon>Hexapoda</taxon>
        <taxon>Insecta</taxon>
        <taxon>Pterygota</taxon>
        <taxon>Neoptera</taxon>
        <taxon>Paraneoptera</taxon>
        <taxon>Hemiptera</taxon>
        <taxon>Sternorrhyncha</taxon>
        <taxon>Aphidomorpha</taxon>
        <taxon>Aphidoidea</taxon>
        <taxon>Aphididae</taxon>
        <taxon>Macrosiphini</taxon>
        <taxon>Macrosiphum</taxon>
    </lineage>
</organism>
<gene>
    <name evidence="1" type="ORF">MEUPH1_LOCUS30726</name>
</gene>
<reference evidence="1 2" key="1">
    <citation type="submission" date="2023-01" db="EMBL/GenBank/DDBJ databases">
        <authorList>
            <person name="Whitehead M."/>
        </authorList>
    </citation>
    <scope>NUCLEOTIDE SEQUENCE [LARGE SCALE GENOMIC DNA]</scope>
</reference>
<dbReference type="EMBL" id="CARXXK010001771">
    <property type="protein sequence ID" value="CAI6377473.1"/>
    <property type="molecule type" value="Genomic_DNA"/>
</dbReference>
<accession>A0AAV0YAI5</accession>
<evidence type="ECO:0000313" key="1">
    <source>
        <dbReference type="EMBL" id="CAI6377473.1"/>
    </source>
</evidence>